<dbReference type="GO" id="GO:0006571">
    <property type="term" value="P:tyrosine biosynthetic process"/>
    <property type="evidence" value="ECO:0007669"/>
    <property type="project" value="InterPro"/>
</dbReference>
<dbReference type="InterPro" id="IPR046825">
    <property type="entry name" value="PDH_C"/>
</dbReference>
<sequence>MRDATLNVAVIGLGLIGGSLLRALAVHGHRVSGYDADPATRATARTAAAQAPANARWHVTGSISDAVRDAQLAVVAVPLPAVGAVFDELASLGYVGVVTDVTSVKGPVRDLAADRLRTGGQALATFIGGHPMAGRETSGFTAADPRLFNGCAWVLCLSEDGAGLRDWVDLAALVTGLGARVVPATADEHDAATAAISHVPHLVAAAVAALISNDPLAGTLGAGSFRDGTRVAASRPELTAAMCGGNAPAVGRALDAVLADLAAARAALDGADPIGALTPWLTPGHTARLSWPPEPGESADLPARADVLLRLGRVGGWIESVSADRKTIRAVRPA</sequence>
<gene>
    <name evidence="4" type="ORF">GCM10017581_036490</name>
</gene>
<dbReference type="Pfam" id="PF20463">
    <property type="entry name" value="PDH_C"/>
    <property type="match status" value="1"/>
</dbReference>
<dbReference type="EMBL" id="BSFP01000019">
    <property type="protein sequence ID" value="GLL01907.1"/>
    <property type="molecule type" value="Genomic_DNA"/>
</dbReference>
<proteinExistence type="inferred from homology"/>
<evidence type="ECO:0000313" key="4">
    <source>
        <dbReference type="EMBL" id="GLL01907.1"/>
    </source>
</evidence>
<dbReference type="InterPro" id="IPR008927">
    <property type="entry name" value="6-PGluconate_DH-like_C_sf"/>
</dbReference>
<comment type="similarity">
    <text evidence="1">Belongs to the prephenate/arogenate dehydrogenase family.</text>
</comment>
<dbReference type="GO" id="GO:0004665">
    <property type="term" value="F:prephenate dehydrogenase (NADP+) activity"/>
    <property type="evidence" value="ECO:0007669"/>
    <property type="project" value="InterPro"/>
</dbReference>
<dbReference type="SUPFAM" id="SSF51735">
    <property type="entry name" value="NAD(P)-binding Rossmann-fold domains"/>
    <property type="match status" value="1"/>
</dbReference>
<organism evidence="4 5">
    <name type="scientific">Dactylosporangium matsuzakiense</name>
    <dbReference type="NCBI Taxonomy" id="53360"/>
    <lineage>
        <taxon>Bacteria</taxon>
        <taxon>Bacillati</taxon>
        <taxon>Actinomycetota</taxon>
        <taxon>Actinomycetes</taxon>
        <taxon>Micromonosporales</taxon>
        <taxon>Micromonosporaceae</taxon>
        <taxon>Dactylosporangium</taxon>
    </lineage>
</organism>
<dbReference type="PANTHER" id="PTHR21363:SF0">
    <property type="entry name" value="PREPHENATE DEHYDROGENASE [NADP(+)]"/>
    <property type="match status" value="1"/>
</dbReference>
<dbReference type="InterPro" id="IPR036291">
    <property type="entry name" value="NAD(P)-bd_dom_sf"/>
</dbReference>
<dbReference type="InterPro" id="IPR050812">
    <property type="entry name" value="Preph/Arog_dehydrog"/>
</dbReference>
<dbReference type="RefSeq" id="WP_261961701.1">
    <property type="nucleotide sequence ID" value="NZ_BAAAXA010000001.1"/>
</dbReference>
<dbReference type="Proteomes" id="UP001143480">
    <property type="component" value="Unassembled WGS sequence"/>
</dbReference>
<dbReference type="Pfam" id="PF02153">
    <property type="entry name" value="PDH_N"/>
    <property type="match status" value="1"/>
</dbReference>
<dbReference type="Gene3D" id="3.40.50.720">
    <property type="entry name" value="NAD(P)-binding Rossmann-like Domain"/>
    <property type="match status" value="1"/>
</dbReference>
<reference evidence="4" key="2">
    <citation type="submission" date="2023-01" db="EMBL/GenBank/DDBJ databases">
        <authorList>
            <person name="Sun Q."/>
            <person name="Evtushenko L."/>
        </authorList>
    </citation>
    <scope>NUCLEOTIDE SEQUENCE</scope>
    <source>
        <strain evidence="4">VKM Ac-1321</strain>
    </source>
</reference>
<keyword evidence="5" id="KW-1185">Reference proteome</keyword>
<evidence type="ECO:0000256" key="1">
    <source>
        <dbReference type="ARBA" id="ARBA00007964"/>
    </source>
</evidence>
<dbReference type="PROSITE" id="PS51176">
    <property type="entry name" value="PDH_ADH"/>
    <property type="match status" value="1"/>
</dbReference>
<dbReference type="GO" id="GO:0070403">
    <property type="term" value="F:NAD+ binding"/>
    <property type="evidence" value="ECO:0007669"/>
    <property type="project" value="InterPro"/>
</dbReference>
<comment type="caution">
    <text evidence="4">The sequence shown here is derived from an EMBL/GenBank/DDBJ whole genome shotgun (WGS) entry which is preliminary data.</text>
</comment>
<protein>
    <submittedName>
        <fullName evidence="4">Prephenate dehydrogenase</fullName>
    </submittedName>
</protein>
<evidence type="ECO:0000256" key="2">
    <source>
        <dbReference type="ARBA" id="ARBA00023002"/>
    </source>
</evidence>
<reference evidence="4" key="1">
    <citation type="journal article" date="2014" name="Int. J. Syst. Evol. Microbiol.">
        <title>Complete genome sequence of Corynebacterium casei LMG S-19264T (=DSM 44701T), isolated from a smear-ripened cheese.</title>
        <authorList>
            <consortium name="US DOE Joint Genome Institute (JGI-PGF)"/>
            <person name="Walter F."/>
            <person name="Albersmeier A."/>
            <person name="Kalinowski J."/>
            <person name="Ruckert C."/>
        </authorList>
    </citation>
    <scope>NUCLEOTIDE SEQUENCE</scope>
    <source>
        <strain evidence="4">VKM Ac-1321</strain>
    </source>
</reference>
<name>A0A9W6KH03_9ACTN</name>
<dbReference type="Gene3D" id="1.10.3660.10">
    <property type="entry name" value="6-phosphogluconate dehydrogenase C-terminal like domain"/>
    <property type="match status" value="1"/>
</dbReference>
<dbReference type="SUPFAM" id="SSF48179">
    <property type="entry name" value="6-phosphogluconate dehydrogenase C-terminal domain-like"/>
    <property type="match status" value="1"/>
</dbReference>
<evidence type="ECO:0000259" key="3">
    <source>
        <dbReference type="PROSITE" id="PS51176"/>
    </source>
</evidence>
<dbReference type="AlphaFoldDB" id="A0A9W6KH03"/>
<dbReference type="GO" id="GO:0008977">
    <property type="term" value="F:prephenate dehydrogenase (NAD+) activity"/>
    <property type="evidence" value="ECO:0007669"/>
    <property type="project" value="InterPro"/>
</dbReference>
<feature type="domain" description="Prephenate/arogenate dehydrogenase" evidence="3">
    <location>
        <begin position="6"/>
        <end position="299"/>
    </location>
</feature>
<accession>A0A9W6KH03</accession>
<dbReference type="InterPro" id="IPR003099">
    <property type="entry name" value="Prephen_DH"/>
</dbReference>
<dbReference type="PANTHER" id="PTHR21363">
    <property type="entry name" value="PREPHENATE DEHYDROGENASE"/>
    <property type="match status" value="1"/>
</dbReference>
<keyword evidence="2" id="KW-0560">Oxidoreductase</keyword>
<dbReference type="InterPro" id="IPR046826">
    <property type="entry name" value="PDH_N"/>
</dbReference>
<evidence type="ECO:0000313" key="5">
    <source>
        <dbReference type="Proteomes" id="UP001143480"/>
    </source>
</evidence>